<proteinExistence type="predicted"/>
<reference evidence="2" key="1">
    <citation type="submission" date="2019-07" db="EMBL/GenBank/DDBJ databases">
        <title>Annotation for the trematode Paragonimus miyazaki's.</title>
        <authorList>
            <person name="Choi Y.-J."/>
        </authorList>
    </citation>
    <scope>NUCLEOTIDE SEQUENCE</scope>
    <source>
        <strain evidence="2">Japan</strain>
    </source>
</reference>
<name>A0A8S9YXM2_9TREM</name>
<feature type="compositionally biased region" description="Polar residues" evidence="1">
    <location>
        <begin position="1"/>
        <end position="21"/>
    </location>
</feature>
<evidence type="ECO:0000256" key="1">
    <source>
        <dbReference type="SAM" id="MobiDB-lite"/>
    </source>
</evidence>
<feature type="region of interest" description="Disordered" evidence="1">
    <location>
        <begin position="166"/>
        <end position="194"/>
    </location>
</feature>
<feature type="region of interest" description="Disordered" evidence="1">
    <location>
        <begin position="67"/>
        <end position="90"/>
    </location>
</feature>
<dbReference type="AlphaFoldDB" id="A0A8S9YXM2"/>
<evidence type="ECO:0000313" key="3">
    <source>
        <dbReference type="Proteomes" id="UP000822476"/>
    </source>
</evidence>
<feature type="compositionally biased region" description="Polar residues" evidence="1">
    <location>
        <begin position="29"/>
        <end position="46"/>
    </location>
</feature>
<organism evidence="2 3">
    <name type="scientific">Paragonimus skrjabini miyazakii</name>
    <dbReference type="NCBI Taxonomy" id="59628"/>
    <lineage>
        <taxon>Eukaryota</taxon>
        <taxon>Metazoa</taxon>
        <taxon>Spiralia</taxon>
        <taxon>Lophotrochozoa</taxon>
        <taxon>Platyhelminthes</taxon>
        <taxon>Trematoda</taxon>
        <taxon>Digenea</taxon>
        <taxon>Plagiorchiida</taxon>
        <taxon>Troglotremata</taxon>
        <taxon>Troglotrematidae</taxon>
        <taxon>Paragonimus</taxon>
    </lineage>
</organism>
<gene>
    <name evidence="2" type="ORF">EG68_04227</name>
</gene>
<comment type="caution">
    <text evidence="2">The sequence shown here is derived from an EMBL/GenBank/DDBJ whole genome shotgun (WGS) entry which is preliminary data.</text>
</comment>
<accession>A0A8S9YXM2</accession>
<evidence type="ECO:0000313" key="2">
    <source>
        <dbReference type="EMBL" id="KAF7259334.1"/>
    </source>
</evidence>
<sequence length="324" mass="35064">MSRSNRPTVMQRSITSSNAMHSNAVADQPSPQMSKNELRVVSSNGPKFTRNPMISIRLDKLKTVPSNLSRPVNGSPLPTSLPDSPRKTPFINLSKRDKRKAVTVSGDLTGGRFARVFARNRPLIPAPHTHPFPLTTKANTPVSCVGHTFEDQDDQFATLGRNPSVRTATGTIKSPFAARSVKQNSPSPKHSGVVMASPVQGGVPSSEAPLVDPFCPETARGRVRIMLGQLPRSLNAGSPEKVRSSDLKSINSNMSCPSWRNMNCEDCEYQIGESNIPADRSKCSVDSFLPLFSTSETNLQNSVSISSLSLSNCGGTYLQDSRLT</sequence>
<feature type="compositionally biased region" description="Polar residues" evidence="1">
    <location>
        <begin position="67"/>
        <end position="82"/>
    </location>
</feature>
<feature type="region of interest" description="Disordered" evidence="1">
    <location>
        <begin position="1"/>
        <end position="46"/>
    </location>
</feature>
<dbReference type="Proteomes" id="UP000822476">
    <property type="component" value="Unassembled WGS sequence"/>
</dbReference>
<keyword evidence="3" id="KW-1185">Reference proteome</keyword>
<protein>
    <submittedName>
        <fullName evidence="2">Uncharacterized protein</fullName>
    </submittedName>
</protein>
<dbReference type="EMBL" id="JTDE01001252">
    <property type="protein sequence ID" value="KAF7259334.1"/>
    <property type="molecule type" value="Genomic_DNA"/>
</dbReference>